<name>A0A9W2Z0Z4_BIOGL</name>
<feature type="domain" description="Sulfotransferase" evidence="2">
    <location>
        <begin position="146"/>
        <end position="395"/>
    </location>
</feature>
<organism evidence="3 4">
    <name type="scientific">Biomphalaria glabrata</name>
    <name type="common">Bloodfluke planorb</name>
    <name type="synonym">Freshwater snail</name>
    <dbReference type="NCBI Taxonomy" id="6526"/>
    <lineage>
        <taxon>Eukaryota</taxon>
        <taxon>Metazoa</taxon>
        <taxon>Spiralia</taxon>
        <taxon>Lophotrochozoa</taxon>
        <taxon>Mollusca</taxon>
        <taxon>Gastropoda</taxon>
        <taxon>Heterobranchia</taxon>
        <taxon>Euthyneura</taxon>
        <taxon>Panpulmonata</taxon>
        <taxon>Hygrophila</taxon>
        <taxon>Lymnaeoidea</taxon>
        <taxon>Planorbidae</taxon>
        <taxon>Biomphalaria</taxon>
    </lineage>
</organism>
<dbReference type="Proteomes" id="UP001165740">
    <property type="component" value="Chromosome 15"/>
</dbReference>
<dbReference type="InterPro" id="IPR052654">
    <property type="entry name" value="CS_Sulfotransferase"/>
</dbReference>
<dbReference type="SUPFAM" id="SSF52540">
    <property type="entry name" value="P-loop containing nucleoside triphosphate hydrolases"/>
    <property type="match status" value="1"/>
</dbReference>
<dbReference type="GeneID" id="106055664"/>
<dbReference type="InterPro" id="IPR000863">
    <property type="entry name" value="Sulfotransferase_dom"/>
</dbReference>
<reference evidence="4" key="1">
    <citation type="submission" date="2025-08" db="UniProtKB">
        <authorList>
            <consortium name="RefSeq"/>
        </authorList>
    </citation>
    <scope>IDENTIFICATION</scope>
</reference>
<keyword evidence="1" id="KW-0472">Membrane</keyword>
<evidence type="ECO:0000259" key="2">
    <source>
        <dbReference type="Pfam" id="PF00685"/>
    </source>
</evidence>
<sequence length="439" mass="52427">MIRCNKRGKILIYKIKRSRISLQIMFRLTLSQRILSFNTMDFWQKYSKKVFLLCGSLTMTFVFMQITWFNVYFNNGMYKFSRIAFTEDDLESEEFHCIDRLASKYSRVEDIFCIVLPQFLPHLKNPCFYDVVLMKKRKLRCLPYFYIIGIDKSGSTDLHSRLVKHPLVYGNTGVMKKESQYWCWNRYGIMNKRKGNPKTSFDSYLDMFEQTANLIEEKNQTSVVASDASPMDMWDFRGWTMIPQNEGLPEPKILTPHFLKYLHKKPPKLIIQLREPIERLYSDYVFLEYGKDPIDFHRHVVQAIEMMEVCLSNHSRRFCFYDADLYDKLPVRIHLSCYSVFLREWMQVFPRFAFHIIRTTEYTSDMETTLSGVFKFLELPPLSQSIMQDILNQTRRHVTADKNGVVLPETRRLLQNFYSECNQETATLLDDKRFLWLDH</sequence>
<dbReference type="RefSeq" id="XP_055868624.1">
    <property type="nucleotide sequence ID" value="XM_056012649.1"/>
</dbReference>
<dbReference type="OrthoDB" id="8068875at2759"/>
<proteinExistence type="predicted"/>
<keyword evidence="1" id="KW-0812">Transmembrane</keyword>
<feature type="transmembrane region" description="Helical" evidence="1">
    <location>
        <begin position="50"/>
        <end position="73"/>
    </location>
</feature>
<dbReference type="PANTHER" id="PTHR15723:SF0">
    <property type="entry name" value="CARBOHYDRATE SULFOTRANSFERASE 15"/>
    <property type="match status" value="1"/>
</dbReference>
<evidence type="ECO:0000313" key="3">
    <source>
        <dbReference type="Proteomes" id="UP001165740"/>
    </source>
</evidence>
<keyword evidence="1" id="KW-1133">Transmembrane helix</keyword>
<dbReference type="Gene3D" id="3.40.50.300">
    <property type="entry name" value="P-loop containing nucleotide triphosphate hydrolases"/>
    <property type="match status" value="1"/>
</dbReference>
<dbReference type="InterPro" id="IPR027417">
    <property type="entry name" value="P-loop_NTPase"/>
</dbReference>
<gene>
    <name evidence="4" type="primary">LOC106055664</name>
</gene>
<dbReference type="PANTHER" id="PTHR15723">
    <property type="entry name" value="CARBOHYDRATE SULFOTRANSFERASE 15"/>
    <property type="match status" value="1"/>
</dbReference>
<keyword evidence="3" id="KW-1185">Reference proteome</keyword>
<dbReference type="OMA" id="QSTATHI"/>
<dbReference type="GO" id="GO:0019319">
    <property type="term" value="P:hexose biosynthetic process"/>
    <property type="evidence" value="ECO:0007669"/>
    <property type="project" value="TreeGrafter"/>
</dbReference>
<dbReference type="AlphaFoldDB" id="A0A9W2Z0Z4"/>
<dbReference type="Pfam" id="PF00685">
    <property type="entry name" value="Sulfotransfer_1"/>
    <property type="match status" value="1"/>
</dbReference>
<protein>
    <submittedName>
        <fullName evidence="4">Carbohydrate sulfotransferase 15-like isoform X1</fullName>
    </submittedName>
</protein>
<accession>A0A9W2Z0Z4</accession>
<dbReference type="GO" id="GO:0050659">
    <property type="term" value="F:N-acetylgalactosamine 4-sulfate 6-O-sulfotransferase activity"/>
    <property type="evidence" value="ECO:0007669"/>
    <property type="project" value="TreeGrafter"/>
</dbReference>
<evidence type="ECO:0000256" key="1">
    <source>
        <dbReference type="SAM" id="Phobius"/>
    </source>
</evidence>
<evidence type="ECO:0000313" key="4">
    <source>
        <dbReference type="RefSeq" id="XP_055868624.1"/>
    </source>
</evidence>